<proteinExistence type="predicted"/>
<name>A0A939G4U9_9BACT</name>
<keyword evidence="1" id="KW-0812">Transmembrane</keyword>
<keyword evidence="4" id="KW-1185">Reference proteome</keyword>
<evidence type="ECO:0000313" key="4">
    <source>
        <dbReference type="Proteomes" id="UP000664795"/>
    </source>
</evidence>
<reference evidence="3 4" key="1">
    <citation type="submission" date="2021-03" db="EMBL/GenBank/DDBJ databases">
        <title>Fibrella sp. HMF5036 genome sequencing and assembly.</title>
        <authorList>
            <person name="Kang H."/>
            <person name="Kim H."/>
            <person name="Bae S."/>
            <person name="Joh K."/>
        </authorList>
    </citation>
    <scope>NUCLEOTIDE SEQUENCE [LARGE SCALE GENOMIC DNA]</scope>
    <source>
        <strain evidence="3 4">HMF5036</strain>
    </source>
</reference>
<keyword evidence="3" id="KW-0808">Transferase</keyword>
<dbReference type="RefSeq" id="WP_207334225.1">
    <property type="nucleotide sequence ID" value="NZ_JAFMYU010000003.1"/>
</dbReference>
<organism evidence="3 4">
    <name type="scientific">Fibrella aquatilis</name>
    <dbReference type="NCBI Taxonomy" id="2817059"/>
    <lineage>
        <taxon>Bacteria</taxon>
        <taxon>Pseudomonadati</taxon>
        <taxon>Bacteroidota</taxon>
        <taxon>Cytophagia</taxon>
        <taxon>Cytophagales</taxon>
        <taxon>Spirosomataceae</taxon>
        <taxon>Fibrella</taxon>
    </lineage>
</organism>
<dbReference type="PANTHER" id="PTHR34220">
    <property type="entry name" value="SENSOR HISTIDINE KINASE YPDA"/>
    <property type="match status" value="1"/>
</dbReference>
<dbReference type="AlphaFoldDB" id="A0A939G4U9"/>
<feature type="transmembrane region" description="Helical" evidence="1">
    <location>
        <begin position="12"/>
        <end position="31"/>
    </location>
</feature>
<dbReference type="EMBL" id="JAFMYU010000003">
    <property type="protein sequence ID" value="MBO0930257.1"/>
    <property type="molecule type" value="Genomic_DNA"/>
</dbReference>
<dbReference type="Pfam" id="PF06580">
    <property type="entry name" value="His_kinase"/>
    <property type="match status" value="1"/>
</dbReference>
<evidence type="ECO:0000259" key="2">
    <source>
        <dbReference type="Pfam" id="PF06580"/>
    </source>
</evidence>
<comment type="caution">
    <text evidence="3">The sequence shown here is derived from an EMBL/GenBank/DDBJ whole genome shotgun (WGS) entry which is preliminary data.</text>
</comment>
<sequence length="355" mass="41082">MGTFNDQQLRIYGPFVLFLIGTLFFRLNWYFELSLRDLAISDLISLIAGYVCWEVARWTVLRLQARYPGLPNTRRRLRWMALLLPMLANAAWALRRLCYVLLATDDTFVVPLPQYTYSLGIQLFYHGVYYVVYEGGYVLQAWRQTYSHNEQLKKKRLTHQLNQLRTQLNPHFLFNSLNSLSMLIQENPRQAEAFVDELSSVYRYVLRTNNHSEGTPELTTLEQELQFIRSYFELLKIRYGRGIDLHIDVDSRYLNHQIPPLTLQLLIENAVKHNVILPDSPLRVAILTEGGPQLVIQNNLQRKNTAVHSTKVGLTTIATKYRLLGSCDIGICEDAEQFVVKLPLLTTQPAPVNEP</sequence>
<feature type="transmembrane region" description="Helical" evidence="1">
    <location>
        <begin position="37"/>
        <end position="56"/>
    </location>
</feature>
<gene>
    <name evidence="3" type="ORF">J2I48_04585</name>
</gene>
<accession>A0A939G4U9</accession>
<feature type="domain" description="Signal transduction histidine kinase internal region" evidence="2">
    <location>
        <begin position="160"/>
        <end position="241"/>
    </location>
</feature>
<protein>
    <submittedName>
        <fullName evidence="3">Histidine kinase</fullName>
    </submittedName>
</protein>
<keyword evidence="1" id="KW-0472">Membrane</keyword>
<keyword evidence="1" id="KW-1133">Transmembrane helix</keyword>
<dbReference type="Proteomes" id="UP000664795">
    <property type="component" value="Unassembled WGS sequence"/>
</dbReference>
<dbReference type="GO" id="GO:0000155">
    <property type="term" value="F:phosphorelay sensor kinase activity"/>
    <property type="evidence" value="ECO:0007669"/>
    <property type="project" value="InterPro"/>
</dbReference>
<dbReference type="InterPro" id="IPR050640">
    <property type="entry name" value="Bact_2-comp_sensor_kinase"/>
</dbReference>
<evidence type="ECO:0000256" key="1">
    <source>
        <dbReference type="SAM" id="Phobius"/>
    </source>
</evidence>
<dbReference type="InterPro" id="IPR010559">
    <property type="entry name" value="Sig_transdc_His_kin_internal"/>
</dbReference>
<feature type="transmembrane region" description="Helical" evidence="1">
    <location>
        <begin position="115"/>
        <end position="133"/>
    </location>
</feature>
<dbReference type="GO" id="GO:0016020">
    <property type="term" value="C:membrane"/>
    <property type="evidence" value="ECO:0007669"/>
    <property type="project" value="InterPro"/>
</dbReference>
<feature type="transmembrane region" description="Helical" evidence="1">
    <location>
        <begin position="77"/>
        <end position="95"/>
    </location>
</feature>
<evidence type="ECO:0000313" key="3">
    <source>
        <dbReference type="EMBL" id="MBO0930257.1"/>
    </source>
</evidence>
<keyword evidence="3" id="KW-0418">Kinase</keyword>
<dbReference type="PANTHER" id="PTHR34220:SF7">
    <property type="entry name" value="SENSOR HISTIDINE KINASE YPDA"/>
    <property type="match status" value="1"/>
</dbReference>